<proteinExistence type="predicted"/>
<dbReference type="FunFam" id="3.40.33.10:FF:000002">
    <property type="entry name" value="Golgi-associated plant pathogenesis-related protein 1"/>
    <property type="match status" value="1"/>
</dbReference>
<accession>A0A1D2MZ62</accession>
<evidence type="ECO:0000313" key="3">
    <source>
        <dbReference type="EMBL" id="ODM98333.1"/>
    </source>
</evidence>
<dbReference type="OMA" id="WRRGAFH"/>
<feature type="region of interest" description="Disordered" evidence="1">
    <location>
        <begin position="1"/>
        <end position="81"/>
    </location>
</feature>
<dbReference type="InterPro" id="IPR001283">
    <property type="entry name" value="CRISP-related"/>
</dbReference>
<evidence type="ECO:0000259" key="2">
    <source>
        <dbReference type="SMART" id="SM00198"/>
    </source>
</evidence>
<keyword evidence="4" id="KW-1185">Reference proteome</keyword>
<feature type="compositionally biased region" description="Acidic residues" evidence="1">
    <location>
        <begin position="50"/>
        <end position="69"/>
    </location>
</feature>
<dbReference type="EMBL" id="LJIJ01000363">
    <property type="protein sequence ID" value="ODM98333.1"/>
    <property type="molecule type" value="Genomic_DNA"/>
</dbReference>
<evidence type="ECO:0000313" key="4">
    <source>
        <dbReference type="Proteomes" id="UP000094527"/>
    </source>
</evidence>
<reference evidence="3 4" key="1">
    <citation type="journal article" date="2016" name="Genome Biol. Evol.">
        <title>Gene Family Evolution Reflects Adaptation to Soil Environmental Stressors in the Genome of the Collembolan Orchesella cincta.</title>
        <authorList>
            <person name="Faddeeva-Vakhrusheva A."/>
            <person name="Derks M.F."/>
            <person name="Anvar S.Y."/>
            <person name="Agamennone V."/>
            <person name="Suring W."/>
            <person name="Smit S."/>
            <person name="van Straalen N.M."/>
            <person name="Roelofs D."/>
        </authorList>
    </citation>
    <scope>NUCLEOTIDE SEQUENCE [LARGE SCALE GENOMIC DNA]</scope>
    <source>
        <tissue evidence="3">Mixed pool</tissue>
    </source>
</reference>
<dbReference type="PANTHER" id="PTHR10334">
    <property type="entry name" value="CYSTEINE-RICH SECRETORY PROTEIN-RELATED"/>
    <property type="match status" value="1"/>
</dbReference>
<evidence type="ECO:0000256" key="1">
    <source>
        <dbReference type="SAM" id="MobiDB-lite"/>
    </source>
</evidence>
<name>A0A1D2MZ62_ORCCI</name>
<feature type="compositionally biased region" description="Polar residues" evidence="1">
    <location>
        <begin position="1"/>
        <end position="18"/>
    </location>
</feature>
<dbReference type="PROSITE" id="PS01009">
    <property type="entry name" value="CRISP_1"/>
    <property type="match status" value="1"/>
</dbReference>
<organism evidence="3 4">
    <name type="scientific">Orchesella cincta</name>
    <name type="common">Springtail</name>
    <name type="synonym">Podura cincta</name>
    <dbReference type="NCBI Taxonomy" id="48709"/>
    <lineage>
        <taxon>Eukaryota</taxon>
        <taxon>Metazoa</taxon>
        <taxon>Ecdysozoa</taxon>
        <taxon>Arthropoda</taxon>
        <taxon>Hexapoda</taxon>
        <taxon>Collembola</taxon>
        <taxon>Entomobryomorpha</taxon>
        <taxon>Entomobryoidea</taxon>
        <taxon>Orchesellidae</taxon>
        <taxon>Orchesellinae</taxon>
        <taxon>Orchesella</taxon>
    </lineage>
</organism>
<dbReference type="SMART" id="SM00198">
    <property type="entry name" value="SCP"/>
    <property type="match status" value="1"/>
</dbReference>
<dbReference type="InterPro" id="IPR034113">
    <property type="entry name" value="SCP_GAPR1-like"/>
</dbReference>
<dbReference type="Gene3D" id="3.40.33.10">
    <property type="entry name" value="CAP"/>
    <property type="match status" value="1"/>
</dbReference>
<dbReference type="InterPro" id="IPR018244">
    <property type="entry name" value="Allrgn_V5/Tpx1_CS"/>
</dbReference>
<dbReference type="Pfam" id="PF00188">
    <property type="entry name" value="CAP"/>
    <property type="match status" value="1"/>
</dbReference>
<gene>
    <name evidence="3" type="ORF">Ocin01_08352</name>
</gene>
<dbReference type="InterPro" id="IPR014044">
    <property type="entry name" value="CAP_dom"/>
</dbReference>
<dbReference type="CDD" id="cd05382">
    <property type="entry name" value="CAP_GAPR1-like"/>
    <property type="match status" value="1"/>
</dbReference>
<dbReference type="InterPro" id="IPR035940">
    <property type="entry name" value="CAP_sf"/>
</dbReference>
<comment type="caution">
    <text evidence="3">The sequence shown here is derived from an EMBL/GenBank/DDBJ whole genome shotgun (WGS) entry which is preliminary data.</text>
</comment>
<dbReference type="Proteomes" id="UP000094527">
    <property type="component" value="Unassembled WGS sequence"/>
</dbReference>
<dbReference type="SUPFAM" id="SSF55797">
    <property type="entry name" value="PR-1-like"/>
    <property type="match status" value="1"/>
</dbReference>
<dbReference type="AlphaFoldDB" id="A0A1D2MZ62"/>
<feature type="domain" description="SCP" evidence="2">
    <location>
        <begin position="80"/>
        <end position="215"/>
    </location>
</feature>
<sequence length="227" mass="25140">MGDQNRSSAASGLPQSEDQGGDDAPGWGWPSRSENQEDAGWGWPSRSEAEFQEGDAESSDQEDYANFEDSESRETRATASVRKAALDAHNAYRRRHKVPDLRGDSSLDNRAQNYANLLAKTDSMSHSKRPGNIGENLAWGGGATKEAAVKDAVKRWYDEIQFYKYSNPGYSSKTGHFTQVVWKSTKIVGIGIAYSQKKKWWVVVANYSPAGNSLNAGEFKKNVLPRK</sequence>
<dbReference type="STRING" id="48709.A0A1D2MZ62"/>
<dbReference type="OrthoDB" id="337038at2759"/>
<dbReference type="GO" id="GO:0005576">
    <property type="term" value="C:extracellular region"/>
    <property type="evidence" value="ECO:0007669"/>
    <property type="project" value="InterPro"/>
</dbReference>
<dbReference type="PRINTS" id="PR00837">
    <property type="entry name" value="V5TPXLIKE"/>
</dbReference>
<protein>
    <submittedName>
        <fullName evidence="3">Golgi-associated plant pathogenesis-related protein 1</fullName>
    </submittedName>
</protein>